<dbReference type="SUPFAM" id="SSF52058">
    <property type="entry name" value="L domain-like"/>
    <property type="match status" value="1"/>
</dbReference>
<feature type="compositionally biased region" description="Polar residues" evidence="11">
    <location>
        <begin position="521"/>
        <end position="542"/>
    </location>
</feature>
<keyword evidence="4" id="KW-0808">Transferase</keyword>
<evidence type="ECO:0000313" key="14">
    <source>
        <dbReference type="Proteomes" id="UP001527925"/>
    </source>
</evidence>
<dbReference type="Pfam" id="PF07714">
    <property type="entry name" value="PK_Tyr_Ser-Thr"/>
    <property type="match status" value="1"/>
</dbReference>
<keyword evidence="5" id="KW-0677">Repeat</keyword>
<dbReference type="InterPro" id="IPR003591">
    <property type="entry name" value="Leu-rich_rpt_typical-subtyp"/>
</dbReference>
<feature type="domain" description="Protein kinase" evidence="12">
    <location>
        <begin position="162"/>
        <end position="420"/>
    </location>
</feature>
<name>A0ABR4NAR1_9FUNG</name>
<dbReference type="InterPro" id="IPR032675">
    <property type="entry name" value="LRR_dom_sf"/>
</dbReference>
<dbReference type="SMART" id="SM00364">
    <property type="entry name" value="LRR_BAC"/>
    <property type="match status" value="5"/>
</dbReference>
<sequence length="829" mass="90533">MHAGAPQAVVELEKLLGILESLAQSLVRMSPLLQVLHSLSVAERLTAIDGQISDIALRYSLAIPVVGEIAIAIQSDIRQLSSLVGQIATNDIQAMQAPAMRIDTLFAISQYKSQILGVLAEPIREPFGLLLAATNDLIFSTTSRRLVEVRGISISPDGVDILWNEALAGRSLYGDCYKGFLRGESVDVQLIDGIDSHDLATALGRCVARLAKIDHPNLLKPLRVCLNSDRPFVITHPARRTALELLRDQPQLSLPQRISIIAQTAVALRQLHDFRLPAIHGGLCAECILLDDDGNVKLAYAGFAMLKLARVCYGQRRISTMRWIAPELFLRGNAPNVSTDIFAFGMTALHILAGVEPFSELAEQDAVIMSWVRDGLRPSRPQGIPDGIWYMIEGCLSAVPSMRPSLERIVACLEDKDNLVVRDTDAAFMPPIKMDPSSSLPAIESALINAVQSRARANDLSDILGSSFESSESSLASRLLAEHASTDFDFVQPELQDYRAMAFGSRQSLQSGTLEPLAGQGSASEQRLPSVENPSEQPSAPSKQDAGATSSNLSNSPQQTPPSPSLERQAAQVRTVVAMFSRWANDANVSPTHYSASIGKHFVFNGGDLVELNLSRQSLSGFLSTSVSSLVSLEKLILSKNSLRGNLTGSIGLLSRLRVLDISCNEITSLPETLRNLSKLEELIVDHNRLRSLPAGIGNLQALTFLDAGCNELDTLPGSIGQLSFLKTLLLDRNRLIALPRKLSCSILLRKLNVADNPIKEIPSTFTMLKRLEYLNVSNTNVSYISSKIRKLPGINLLFKNTPFQRRFESSDFEDSDDGDDDDDDHNRR</sequence>
<dbReference type="PANTHER" id="PTHR48006">
    <property type="entry name" value="LEUCINE-RICH REPEAT-CONTAINING PROTEIN DDB_G0281931-RELATED"/>
    <property type="match status" value="1"/>
</dbReference>
<reference evidence="13 14" key="1">
    <citation type="submission" date="2023-09" db="EMBL/GenBank/DDBJ databases">
        <title>Pangenome analysis of Batrachochytrium dendrobatidis and related Chytrids.</title>
        <authorList>
            <person name="Yacoub M.N."/>
            <person name="Stajich J.E."/>
            <person name="James T.Y."/>
        </authorList>
    </citation>
    <scope>NUCLEOTIDE SEQUENCE [LARGE SCALE GENOMIC DNA]</scope>
    <source>
        <strain evidence="13 14">JEL0888</strain>
    </source>
</reference>
<evidence type="ECO:0000256" key="2">
    <source>
        <dbReference type="ARBA" id="ARBA00022527"/>
    </source>
</evidence>
<evidence type="ECO:0000256" key="4">
    <source>
        <dbReference type="ARBA" id="ARBA00022679"/>
    </source>
</evidence>
<evidence type="ECO:0000313" key="13">
    <source>
        <dbReference type="EMBL" id="KAL2916627.1"/>
    </source>
</evidence>
<dbReference type="EMBL" id="JADGIZ020000015">
    <property type="protein sequence ID" value="KAL2916627.1"/>
    <property type="molecule type" value="Genomic_DNA"/>
</dbReference>
<comment type="catalytic activity">
    <reaction evidence="9">
        <text>L-threonyl-[protein] + ATP = O-phospho-L-threonyl-[protein] + ADP + H(+)</text>
        <dbReference type="Rhea" id="RHEA:46608"/>
        <dbReference type="Rhea" id="RHEA-COMP:11060"/>
        <dbReference type="Rhea" id="RHEA-COMP:11605"/>
        <dbReference type="ChEBI" id="CHEBI:15378"/>
        <dbReference type="ChEBI" id="CHEBI:30013"/>
        <dbReference type="ChEBI" id="CHEBI:30616"/>
        <dbReference type="ChEBI" id="CHEBI:61977"/>
        <dbReference type="ChEBI" id="CHEBI:456216"/>
        <dbReference type="EC" id="2.7.11.1"/>
    </reaction>
</comment>
<dbReference type="PROSITE" id="PS51450">
    <property type="entry name" value="LRR"/>
    <property type="match status" value="1"/>
</dbReference>
<comment type="caution">
    <text evidence="13">The sequence shown here is derived from an EMBL/GenBank/DDBJ whole genome shotgun (WGS) entry which is preliminary data.</text>
</comment>
<keyword evidence="6" id="KW-0547">Nucleotide-binding</keyword>
<feature type="region of interest" description="Disordered" evidence="11">
    <location>
        <begin position="511"/>
        <end position="570"/>
    </location>
</feature>
<keyword evidence="3" id="KW-0433">Leucine-rich repeat</keyword>
<evidence type="ECO:0000256" key="3">
    <source>
        <dbReference type="ARBA" id="ARBA00022614"/>
    </source>
</evidence>
<dbReference type="EC" id="2.7.11.1" evidence="1"/>
<evidence type="ECO:0000259" key="12">
    <source>
        <dbReference type="PROSITE" id="PS50011"/>
    </source>
</evidence>
<feature type="compositionally biased region" description="Acidic residues" evidence="11">
    <location>
        <begin position="811"/>
        <end position="829"/>
    </location>
</feature>
<comment type="catalytic activity">
    <reaction evidence="10">
        <text>L-seryl-[protein] + ATP = O-phospho-L-seryl-[protein] + ADP + H(+)</text>
        <dbReference type="Rhea" id="RHEA:17989"/>
        <dbReference type="Rhea" id="RHEA-COMP:9863"/>
        <dbReference type="Rhea" id="RHEA-COMP:11604"/>
        <dbReference type="ChEBI" id="CHEBI:15378"/>
        <dbReference type="ChEBI" id="CHEBI:29999"/>
        <dbReference type="ChEBI" id="CHEBI:30616"/>
        <dbReference type="ChEBI" id="CHEBI:83421"/>
        <dbReference type="ChEBI" id="CHEBI:456216"/>
        <dbReference type="EC" id="2.7.11.1"/>
    </reaction>
</comment>
<evidence type="ECO:0000256" key="9">
    <source>
        <dbReference type="ARBA" id="ARBA00047899"/>
    </source>
</evidence>
<gene>
    <name evidence="13" type="ORF">HK105_203739</name>
</gene>
<accession>A0ABR4NAR1</accession>
<dbReference type="Proteomes" id="UP001527925">
    <property type="component" value="Unassembled WGS sequence"/>
</dbReference>
<dbReference type="Gene3D" id="1.10.510.10">
    <property type="entry name" value="Transferase(Phosphotransferase) domain 1"/>
    <property type="match status" value="1"/>
</dbReference>
<evidence type="ECO:0000256" key="6">
    <source>
        <dbReference type="ARBA" id="ARBA00022741"/>
    </source>
</evidence>
<dbReference type="InterPro" id="IPR000719">
    <property type="entry name" value="Prot_kinase_dom"/>
</dbReference>
<dbReference type="SMART" id="SM00369">
    <property type="entry name" value="LRR_TYP"/>
    <property type="match status" value="5"/>
</dbReference>
<keyword evidence="7" id="KW-0418">Kinase</keyword>
<organism evidence="13 14">
    <name type="scientific">Polyrhizophydium stewartii</name>
    <dbReference type="NCBI Taxonomy" id="2732419"/>
    <lineage>
        <taxon>Eukaryota</taxon>
        <taxon>Fungi</taxon>
        <taxon>Fungi incertae sedis</taxon>
        <taxon>Chytridiomycota</taxon>
        <taxon>Chytridiomycota incertae sedis</taxon>
        <taxon>Chytridiomycetes</taxon>
        <taxon>Rhizophydiales</taxon>
        <taxon>Rhizophydiales incertae sedis</taxon>
        <taxon>Polyrhizophydium</taxon>
    </lineage>
</organism>
<keyword evidence="8" id="KW-0067">ATP-binding</keyword>
<evidence type="ECO:0000256" key="8">
    <source>
        <dbReference type="ARBA" id="ARBA00022840"/>
    </source>
</evidence>
<dbReference type="InterPro" id="IPR051824">
    <property type="entry name" value="LRR_Rcpt-Like_S/T_Kinase"/>
</dbReference>
<evidence type="ECO:0000256" key="10">
    <source>
        <dbReference type="ARBA" id="ARBA00048679"/>
    </source>
</evidence>
<proteinExistence type="predicted"/>
<protein>
    <recommendedName>
        <fullName evidence="1">non-specific serine/threonine protein kinase</fullName>
        <ecNumber evidence="1">2.7.11.1</ecNumber>
    </recommendedName>
</protein>
<dbReference type="PROSITE" id="PS50011">
    <property type="entry name" value="PROTEIN_KINASE_DOM"/>
    <property type="match status" value="1"/>
</dbReference>
<keyword evidence="2" id="KW-0723">Serine/threonine-protein kinase</keyword>
<dbReference type="Gene3D" id="3.80.10.10">
    <property type="entry name" value="Ribonuclease Inhibitor"/>
    <property type="match status" value="2"/>
</dbReference>
<dbReference type="PANTHER" id="PTHR48006:SF102">
    <property type="entry name" value="LEUCINE-RICH REPEAT-CONTAINING PROTEIN DDB_G0281931-RELATED"/>
    <property type="match status" value="1"/>
</dbReference>
<dbReference type="Pfam" id="PF13855">
    <property type="entry name" value="LRR_8"/>
    <property type="match status" value="1"/>
</dbReference>
<evidence type="ECO:0000256" key="1">
    <source>
        <dbReference type="ARBA" id="ARBA00012513"/>
    </source>
</evidence>
<dbReference type="InterPro" id="IPR011009">
    <property type="entry name" value="Kinase-like_dom_sf"/>
</dbReference>
<dbReference type="SUPFAM" id="SSF56112">
    <property type="entry name" value="Protein kinase-like (PK-like)"/>
    <property type="match status" value="1"/>
</dbReference>
<evidence type="ECO:0000256" key="5">
    <source>
        <dbReference type="ARBA" id="ARBA00022737"/>
    </source>
</evidence>
<dbReference type="InterPro" id="IPR001611">
    <property type="entry name" value="Leu-rich_rpt"/>
</dbReference>
<evidence type="ECO:0000256" key="7">
    <source>
        <dbReference type="ARBA" id="ARBA00022777"/>
    </source>
</evidence>
<keyword evidence="14" id="KW-1185">Reference proteome</keyword>
<feature type="region of interest" description="Disordered" evidence="11">
    <location>
        <begin position="810"/>
        <end position="829"/>
    </location>
</feature>
<evidence type="ECO:0000256" key="11">
    <source>
        <dbReference type="SAM" id="MobiDB-lite"/>
    </source>
</evidence>
<feature type="compositionally biased region" description="Low complexity" evidence="11">
    <location>
        <begin position="549"/>
        <end position="558"/>
    </location>
</feature>
<dbReference type="InterPro" id="IPR001245">
    <property type="entry name" value="Ser-Thr/Tyr_kinase_cat_dom"/>
</dbReference>